<organism evidence="1">
    <name type="scientific">freshwater metagenome</name>
    <dbReference type="NCBI Taxonomy" id="449393"/>
    <lineage>
        <taxon>unclassified sequences</taxon>
        <taxon>metagenomes</taxon>
        <taxon>ecological metagenomes</taxon>
    </lineage>
</organism>
<protein>
    <submittedName>
        <fullName evidence="1">Unannotated protein</fullName>
    </submittedName>
</protein>
<reference evidence="1" key="1">
    <citation type="submission" date="2020-05" db="EMBL/GenBank/DDBJ databases">
        <authorList>
            <person name="Chiriac C."/>
            <person name="Salcher M."/>
            <person name="Ghai R."/>
            <person name="Kavagutti S V."/>
        </authorList>
    </citation>
    <scope>NUCLEOTIDE SEQUENCE</scope>
</reference>
<accession>A0A6J6MY02</accession>
<proteinExistence type="predicted"/>
<dbReference type="AlphaFoldDB" id="A0A6J6MY02"/>
<gene>
    <name evidence="1" type="ORF">UFOPK2312_00949</name>
</gene>
<sequence length="41" mass="4695">MRQLIDLLGQLLNARPEMRIVIREALKRIDRGIISYSAVTA</sequence>
<name>A0A6J6MY02_9ZZZZ</name>
<evidence type="ECO:0000313" key="1">
    <source>
        <dbReference type="EMBL" id="CAB4677425.1"/>
    </source>
</evidence>
<dbReference type="EMBL" id="CAEZWY010000136">
    <property type="protein sequence ID" value="CAB4677425.1"/>
    <property type="molecule type" value="Genomic_DNA"/>
</dbReference>